<keyword evidence="3 7" id="KW-0812">Transmembrane</keyword>
<organism evidence="8 9">
    <name type="scientific">[Clostridium] citroniae WAL-19142</name>
    <dbReference type="NCBI Taxonomy" id="742734"/>
    <lineage>
        <taxon>Bacteria</taxon>
        <taxon>Bacillati</taxon>
        <taxon>Bacillota</taxon>
        <taxon>Clostridia</taxon>
        <taxon>Lachnospirales</taxon>
        <taxon>Lachnospiraceae</taxon>
        <taxon>Enterocloster</taxon>
    </lineage>
</organism>
<comment type="caution">
    <text evidence="8">The sequence shown here is derived from an EMBL/GenBank/DDBJ whole genome shotgun (WGS) entry which is preliminary data.</text>
</comment>
<evidence type="ECO:0000256" key="4">
    <source>
        <dbReference type="ARBA" id="ARBA00022989"/>
    </source>
</evidence>
<dbReference type="InterPro" id="IPR022781">
    <property type="entry name" value="Flagellar_biosynth_FliO"/>
</dbReference>
<dbReference type="GO" id="GO:0016020">
    <property type="term" value="C:membrane"/>
    <property type="evidence" value="ECO:0007669"/>
    <property type="project" value="InterPro"/>
</dbReference>
<dbReference type="Pfam" id="PF04347">
    <property type="entry name" value="FliO"/>
    <property type="match status" value="1"/>
</dbReference>
<feature type="compositionally biased region" description="Basic and acidic residues" evidence="6">
    <location>
        <begin position="107"/>
        <end position="121"/>
    </location>
</feature>
<reference evidence="8 9" key="1">
    <citation type="submission" date="2011-04" db="EMBL/GenBank/DDBJ databases">
        <title>The Genome Sequence of Clostridium citroniae WAL-19142.</title>
        <authorList>
            <consortium name="The Broad Institute Genome Sequencing Platform"/>
            <person name="Earl A."/>
            <person name="Ward D."/>
            <person name="Feldgarden M."/>
            <person name="Gevers D."/>
            <person name="Warren Y.A."/>
            <person name="Tyrrell K.L."/>
            <person name="Citron D.M."/>
            <person name="Goldstein E.J."/>
            <person name="Daigneault M."/>
            <person name="Allen-Vercoe E."/>
            <person name="Young S.K."/>
            <person name="Zeng Q."/>
            <person name="Gargeya S."/>
            <person name="Fitzgerald M."/>
            <person name="Haas B."/>
            <person name="Abouelleil A."/>
            <person name="Alvarado L."/>
            <person name="Arachchi H.M."/>
            <person name="Berlin A."/>
            <person name="Brown A."/>
            <person name="Chapman S.B."/>
            <person name="Chen Z."/>
            <person name="Dunbar C."/>
            <person name="Freedman E."/>
            <person name="Gearin G."/>
            <person name="Gellesch M."/>
            <person name="Goldberg J."/>
            <person name="Griggs A."/>
            <person name="Gujja S."/>
            <person name="Heilman E.R."/>
            <person name="Heiman D."/>
            <person name="Howarth C."/>
            <person name="Larson L."/>
            <person name="Lui A."/>
            <person name="MacDonald P.J."/>
            <person name="Mehta T."/>
            <person name="Montmayeur A."/>
            <person name="Murphy C."/>
            <person name="Neiman D."/>
            <person name="Pearson M."/>
            <person name="Priest M."/>
            <person name="Roberts A."/>
            <person name="Saif S."/>
            <person name="Shea T."/>
            <person name="Shenoy N."/>
            <person name="Sisk P."/>
            <person name="Stolte C."/>
            <person name="Sykes S."/>
            <person name="White J."/>
            <person name="Yandava C."/>
            <person name="Wortman J."/>
            <person name="Nusbaum C."/>
            <person name="Birren B."/>
        </authorList>
    </citation>
    <scope>NUCLEOTIDE SEQUENCE [LARGE SCALE GENOMIC DNA]</scope>
    <source>
        <strain evidence="8 9">WAL-19142</strain>
    </source>
</reference>
<dbReference type="PATRIC" id="fig|742734.4.peg.2967"/>
<name>A0A0J9C0N0_9FIRM</name>
<dbReference type="RefSeq" id="WP_007865544.1">
    <property type="nucleotide sequence ID" value="NZ_KQ235878.1"/>
</dbReference>
<keyword evidence="2" id="KW-1003">Cell membrane</keyword>
<evidence type="ECO:0000256" key="6">
    <source>
        <dbReference type="SAM" id="MobiDB-lite"/>
    </source>
</evidence>
<evidence type="ECO:0000256" key="7">
    <source>
        <dbReference type="SAM" id="Phobius"/>
    </source>
</evidence>
<gene>
    <name evidence="8" type="ORF">HMPREF9470_02767</name>
</gene>
<dbReference type="AlphaFoldDB" id="A0A0J9C0N0"/>
<feature type="region of interest" description="Disordered" evidence="6">
    <location>
        <begin position="102"/>
        <end position="121"/>
    </location>
</feature>
<evidence type="ECO:0000256" key="2">
    <source>
        <dbReference type="ARBA" id="ARBA00022475"/>
    </source>
</evidence>
<dbReference type="GeneID" id="93163260"/>
<keyword evidence="4 7" id="KW-1133">Transmembrane helix</keyword>
<evidence type="ECO:0000256" key="5">
    <source>
        <dbReference type="ARBA" id="ARBA00023136"/>
    </source>
</evidence>
<keyword evidence="5 7" id="KW-0472">Membrane</keyword>
<dbReference type="Proteomes" id="UP000037392">
    <property type="component" value="Unassembled WGS sequence"/>
</dbReference>
<protein>
    <recommendedName>
        <fullName evidence="10">Flagellar protein</fullName>
    </recommendedName>
</protein>
<evidence type="ECO:0008006" key="10">
    <source>
        <dbReference type="Google" id="ProtNLM"/>
    </source>
</evidence>
<comment type="subcellular location">
    <subcellularLocation>
        <location evidence="1">Cell membrane</location>
    </subcellularLocation>
</comment>
<evidence type="ECO:0000256" key="1">
    <source>
        <dbReference type="ARBA" id="ARBA00004236"/>
    </source>
</evidence>
<dbReference type="GO" id="GO:0044781">
    <property type="term" value="P:bacterial-type flagellum organization"/>
    <property type="evidence" value="ECO:0007669"/>
    <property type="project" value="InterPro"/>
</dbReference>
<evidence type="ECO:0000313" key="8">
    <source>
        <dbReference type="EMBL" id="KMW18663.1"/>
    </source>
</evidence>
<proteinExistence type="predicted"/>
<dbReference type="OrthoDB" id="1956880at2"/>
<sequence length="121" mass="13517">MAFLKVLFYLVVLILVLVLAYYTTRILGRGMRLKQRTGGMEVLDQMTVGRDSFLVVVKVQEKILLLGVSPSGIEKLDKLDSYEKMEPAEAPPDFVAVLSSQLKARRRGEDDGMKKGGRGKE</sequence>
<evidence type="ECO:0000256" key="3">
    <source>
        <dbReference type="ARBA" id="ARBA00022692"/>
    </source>
</evidence>
<feature type="transmembrane region" description="Helical" evidence="7">
    <location>
        <begin position="6"/>
        <end position="24"/>
    </location>
</feature>
<accession>A0A0J9C0N0</accession>
<dbReference type="EMBL" id="ADLK01000022">
    <property type="protein sequence ID" value="KMW18663.1"/>
    <property type="molecule type" value="Genomic_DNA"/>
</dbReference>
<evidence type="ECO:0000313" key="9">
    <source>
        <dbReference type="Proteomes" id="UP000037392"/>
    </source>
</evidence>